<dbReference type="InterPro" id="IPR024133">
    <property type="entry name" value="TM_138"/>
</dbReference>
<dbReference type="EMBL" id="HBGQ01074443">
    <property type="protein sequence ID" value="CAD9493976.1"/>
    <property type="molecule type" value="Transcribed_RNA"/>
</dbReference>
<reference evidence="2" key="1">
    <citation type="submission" date="2021-01" db="EMBL/GenBank/DDBJ databases">
        <authorList>
            <person name="Corre E."/>
            <person name="Pelletier E."/>
            <person name="Niang G."/>
            <person name="Scheremetjew M."/>
            <person name="Finn R."/>
            <person name="Kale V."/>
            <person name="Holt S."/>
            <person name="Cochrane G."/>
            <person name="Meng A."/>
            <person name="Brown T."/>
            <person name="Cohen L."/>
        </authorList>
    </citation>
    <scope>NUCLEOTIDE SEQUENCE</scope>
    <source>
        <strain evidence="2">CCMP2222</strain>
    </source>
</reference>
<dbReference type="Pfam" id="PF14935">
    <property type="entry name" value="TMEM138"/>
    <property type="match status" value="1"/>
</dbReference>
<protein>
    <recommendedName>
        <fullName evidence="3">Transmembrane protein 138</fullName>
    </recommendedName>
</protein>
<name>A0A7S2HM74_9DINO</name>
<feature type="transmembrane region" description="Helical" evidence="1">
    <location>
        <begin position="48"/>
        <end position="71"/>
    </location>
</feature>
<keyword evidence="1" id="KW-1133">Transmembrane helix</keyword>
<evidence type="ECO:0008006" key="3">
    <source>
        <dbReference type="Google" id="ProtNLM"/>
    </source>
</evidence>
<evidence type="ECO:0000256" key="1">
    <source>
        <dbReference type="SAM" id="Phobius"/>
    </source>
</evidence>
<accession>A0A7S2HM74</accession>
<sequence>MANDVPADSVSPHLFAMKLNAMLVLVIIDCLCNGFADHLWDPSQAEINIALCVTPIVLHLLNVLLFFMLLWHTFLLRSGLLLELWSEFRGVFLFSTLRFGVLLGCRIPRLIAALEYYKPGEYWEDPFSQAMFFAHNIVTVIYDSWLLRRSYALARVRYYKPQIWLKHRRERGKGSTLSGRP</sequence>
<keyword evidence="1" id="KW-0812">Transmembrane</keyword>
<evidence type="ECO:0000313" key="2">
    <source>
        <dbReference type="EMBL" id="CAD9493976.1"/>
    </source>
</evidence>
<feature type="transmembrane region" description="Helical" evidence="1">
    <location>
        <begin position="15"/>
        <end position="36"/>
    </location>
</feature>
<keyword evidence="1" id="KW-0472">Membrane</keyword>
<proteinExistence type="predicted"/>
<gene>
    <name evidence="2" type="ORF">AAND1436_LOCUS35659</name>
</gene>
<dbReference type="AlphaFoldDB" id="A0A7S2HM74"/>
<organism evidence="2">
    <name type="scientific">Alexandrium andersonii</name>
    <dbReference type="NCBI Taxonomy" id="327968"/>
    <lineage>
        <taxon>Eukaryota</taxon>
        <taxon>Sar</taxon>
        <taxon>Alveolata</taxon>
        <taxon>Dinophyceae</taxon>
        <taxon>Gonyaulacales</taxon>
        <taxon>Pyrocystaceae</taxon>
        <taxon>Alexandrium</taxon>
    </lineage>
</organism>